<dbReference type="GO" id="GO:0001525">
    <property type="term" value="P:angiogenesis"/>
    <property type="evidence" value="ECO:0007669"/>
    <property type="project" value="TreeGrafter"/>
</dbReference>
<reference evidence="16 17" key="1">
    <citation type="submission" date="2017-12" db="EMBL/GenBank/DDBJ databases">
        <title>Integrating genomic resources of turbot (Scophthalmus maximus) in depth evaluation of genetic and physical mapping variation across individuals.</title>
        <authorList>
            <person name="Martinez P."/>
        </authorList>
    </citation>
    <scope>NUCLEOTIDE SEQUENCE [LARGE SCALE GENOMIC DNA]</scope>
</reference>
<keyword evidence="9 13" id="KW-0472">Membrane</keyword>
<evidence type="ECO:0000259" key="15">
    <source>
        <dbReference type="PROSITE" id="PS50041"/>
    </source>
</evidence>
<protein>
    <submittedName>
        <fullName evidence="16">Putative asialoglycoprotein receptor 1-like</fullName>
    </submittedName>
</protein>
<feature type="transmembrane region" description="Helical" evidence="13">
    <location>
        <begin position="252"/>
        <end position="269"/>
    </location>
</feature>
<feature type="transmembrane region" description="Helical" evidence="13">
    <location>
        <begin position="354"/>
        <end position="375"/>
    </location>
</feature>
<accession>A0A2U9CPM0</accession>
<evidence type="ECO:0000256" key="13">
    <source>
        <dbReference type="SAM" id="Phobius"/>
    </source>
</evidence>
<dbReference type="InterPro" id="IPR016186">
    <property type="entry name" value="C-type_lectin-like/link_sf"/>
</dbReference>
<dbReference type="PANTHER" id="PTHR14076">
    <property type="entry name" value="RECEPTOR ACTIVITY MODIFYING PROTEIN RAMP"/>
    <property type="match status" value="1"/>
</dbReference>
<dbReference type="GO" id="GO:0032870">
    <property type="term" value="P:cellular response to hormone stimulus"/>
    <property type="evidence" value="ECO:0007669"/>
    <property type="project" value="TreeGrafter"/>
</dbReference>
<sequence length="749" mass="85787">MAILYLLVLLLVAGVESQSVNVTLEEPSDAEGNRTFRVSADDNVTSTLYQDEKRHIEDELQLNLTSTTLITEDEEAFQDQEKAFPHQHCRREELVEFSHSYCRALFHMEMLTISTEHWCLLEFVSRPYNDMTFCLESASSSLGCYYPNPDTQDFFFFIHSHYFQNCTKEELVFEDAPHWVVMVLTLIPVSLIPVLVYLVVWKSKVQDLLTPDVLLIAVAWLSTLSALNILLVTHLDVCEVWCHSGFELLETFSSSVDLLCGIVLIQYELQRRTRCHLLVHMRRGFSLPNLILKGLFPAFVQTVKDTMVGHQWFPRVNDSTRGAVTATPDKQEQEMSSGFLCSGSEGAWHRLGPLLGLSALGLLLLVTCAALSVLYTNESNRTPDWESLLHHQNMSDLKDDKRVLEEHVARLHQQNRLLNWTSAELQSAVRALTSECSELTERVQNLTSANAQRSSEQEAQRLNASLGLRRLVGSNARLQEEKRRLSETNGRLANELLQATEENRELLDVNARCRGEIENLTERIGALRRDDYERLRETVTRLQERQRNLSATLEDERQQAAERETSRTRDREQAAASVQSASEAYRALDLYCPVVNQKSRERICKKCHNSWKQFESKCYYFSARTLTWSSSRAWCRTQGGDLLIVDSEQEQRFIFDSSSSVESSGARLWIGLTDEEQEGDWRWVDGGRVTSDVQYWLNRPGVGTEPDDWKLDDPQGEDCGHIDTTEKALKSWMDGSCKIAYRWICEKDA</sequence>
<keyword evidence="17" id="KW-1185">Reference proteome</keyword>
<evidence type="ECO:0000256" key="4">
    <source>
        <dbReference type="ARBA" id="ARBA00022475"/>
    </source>
</evidence>
<evidence type="ECO:0000313" key="17">
    <source>
        <dbReference type="Proteomes" id="UP000246464"/>
    </source>
</evidence>
<dbReference type="STRING" id="52904.ENSSMAP00000017794"/>
<keyword evidence="11 16" id="KW-0675">Receptor</keyword>
<dbReference type="GO" id="GO:0007186">
    <property type="term" value="P:G protein-coupled receptor signaling pathway"/>
    <property type="evidence" value="ECO:0007669"/>
    <property type="project" value="TreeGrafter"/>
</dbReference>
<dbReference type="Gene3D" id="1.10.150.510">
    <property type="entry name" value="Receptor activity modifying family"/>
    <property type="match status" value="1"/>
</dbReference>
<dbReference type="GO" id="GO:0009986">
    <property type="term" value="C:cell surface"/>
    <property type="evidence" value="ECO:0007669"/>
    <property type="project" value="TreeGrafter"/>
</dbReference>
<dbReference type="InterPro" id="IPR006985">
    <property type="entry name" value="RAMP"/>
</dbReference>
<feature type="transmembrane region" description="Helical" evidence="13">
    <location>
        <begin position="213"/>
        <end position="232"/>
    </location>
</feature>
<name>A0A2U9CPM0_SCOMX</name>
<organism evidence="16 17">
    <name type="scientific">Scophthalmus maximus</name>
    <name type="common">Turbot</name>
    <name type="synonym">Psetta maxima</name>
    <dbReference type="NCBI Taxonomy" id="52904"/>
    <lineage>
        <taxon>Eukaryota</taxon>
        <taxon>Metazoa</taxon>
        <taxon>Chordata</taxon>
        <taxon>Craniata</taxon>
        <taxon>Vertebrata</taxon>
        <taxon>Euteleostomi</taxon>
        <taxon>Actinopterygii</taxon>
        <taxon>Neopterygii</taxon>
        <taxon>Teleostei</taxon>
        <taxon>Neoteleostei</taxon>
        <taxon>Acanthomorphata</taxon>
        <taxon>Carangaria</taxon>
        <taxon>Pleuronectiformes</taxon>
        <taxon>Pleuronectoidei</taxon>
        <taxon>Scophthalmidae</taxon>
        <taxon>Scophthalmus</taxon>
    </lineage>
</organism>
<dbReference type="InterPro" id="IPR033989">
    <property type="entry name" value="CD209-like_CTLD"/>
</dbReference>
<dbReference type="GO" id="GO:0006886">
    <property type="term" value="P:intracellular protein transport"/>
    <property type="evidence" value="ECO:0007669"/>
    <property type="project" value="InterPro"/>
</dbReference>
<dbReference type="Pfam" id="PF00059">
    <property type="entry name" value="Lectin_C"/>
    <property type="match status" value="1"/>
</dbReference>
<dbReference type="Gene3D" id="3.10.100.10">
    <property type="entry name" value="Mannose-Binding Protein A, subunit A"/>
    <property type="match status" value="1"/>
</dbReference>
<dbReference type="PROSITE" id="PS50041">
    <property type="entry name" value="C_TYPE_LECTIN_2"/>
    <property type="match status" value="1"/>
</dbReference>
<dbReference type="GO" id="GO:0030246">
    <property type="term" value="F:carbohydrate binding"/>
    <property type="evidence" value="ECO:0007669"/>
    <property type="project" value="UniProtKB-KW"/>
</dbReference>
<feature type="domain" description="C-type lectin" evidence="15">
    <location>
        <begin position="614"/>
        <end position="746"/>
    </location>
</feature>
<gene>
    <name evidence="16" type="ORF">SMAX5B_020523</name>
</gene>
<keyword evidence="4" id="KW-1003">Cell membrane</keyword>
<keyword evidence="10" id="KW-1015">Disulfide bond</keyword>
<dbReference type="GO" id="GO:0031623">
    <property type="term" value="P:receptor internalization"/>
    <property type="evidence" value="ECO:0007669"/>
    <property type="project" value="TreeGrafter"/>
</dbReference>
<dbReference type="InterPro" id="IPR038126">
    <property type="entry name" value="RAMP_sf"/>
</dbReference>
<dbReference type="InterPro" id="IPR016187">
    <property type="entry name" value="CTDL_fold"/>
</dbReference>
<evidence type="ECO:0000256" key="10">
    <source>
        <dbReference type="ARBA" id="ARBA00023157"/>
    </source>
</evidence>
<dbReference type="Proteomes" id="UP000246464">
    <property type="component" value="Chromosome 18"/>
</dbReference>
<comment type="subcellular location">
    <subcellularLocation>
        <location evidence="1">Cell membrane</location>
        <topology evidence="1">Single-pass type I membrane protein</topology>
    </subcellularLocation>
</comment>
<evidence type="ECO:0000313" key="16">
    <source>
        <dbReference type="EMBL" id="AWP18133.1"/>
    </source>
</evidence>
<keyword evidence="3" id="KW-0813">Transport</keyword>
<proteinExistence type="inferred from homology"/>
<dbReference type="GO" id="GO:0005886">
    <property type="term" value="C:plasma membrane"/>
    <property type="evidence" value="ECO:0007669"/>
    <property type="project" value="UniProtKB-SubCell"/>
</dbReference>
<evidence type="ECO:0000256" key="5">
    <source>
        <dbReference type="ARBA" id="ARBA00022692"/>
    </source>
</evidence>
<dbReference type="PROSITE" id="PS00615">
    <property type="entry name" value="C_TYPE_LECTIN_1"/>
    <property type="match status" value="1"/>
</dbReference>
<feature type="region of interest" description="Disordered" evidence="12">
    <location>
        <begin position="546"/>
        <end position="576"/>
    </location>
</feature>
<dbReference type="InterPro" id="IPR001304">
    <property type="entry name" value="C-type_lectin-like"/>
</dbReference>
<evidence type="ECO:0000256" key="1">
    <source>
        <dbReference type="ARBA" id="ARBA00004251"/>
    </source>
</evidence>
<evidence type="ECO:0000256" key="8">
    <source>
        <dbReference type="ARBA" id="ARBA00022989"/>
    </source>
</evidence>
<feature type="signal peptide" evidence="14">
    <location>
        <begin position="1"/>
        <end position="17"/>
    </location>
</feature>
<comment type="similarity">
    <text evidence="2">Belongs to the RAMP family.</text>
</comment>
<dbReference type="Pfam" id="PF04901">
    <property type="entry name" value="RAMP"/>
    <property type="match status" value="1"/>
</dbReference>
<dbReference type="EMBL" id="CP026260">
    <property type="protein sequence ID" value="AWP18133.1"/>
    <property type="molecule type" value="Genomic_DNA"/>
</dbReference>
<feature type="compositionally biased region" description="Basic and acidic residues" evidence="12">
    <location>
        <begin position="554"/>
        <end position="573"/>
    </location>
</feature>
<keyword evidence="5 13" id="KW-0812">Transmembrane</keyword>
<dbReference type="GO" id="GO:0015026">
    <property type="term" value="F:coreceptor activity"/>
    <property type="evidence" value="ECO:0007669"/>
    <property type="project" value="InterPro"/>
</dbReference>
<dbReference type="PANTHER" id="PTHR14076:SF9">
    <property type="entry name" value="RECEPTOR ACTIVITY-MODIFYING PROTEIN 2"/>
    <property type="match status" value="1"/>
</dbReference>
<keyword evidence="7" id="KW-0430">Lectin</keyword>
<dbReference type="SMART" id="SM00034">
    <property type="entry name" value="CLECT"/>
    <property type="match status" value="1"/>
</dbReference>
<dbReference type="GO" id="GO:0008277">
    <property type="term" value="P:regulation of G protein-coupled receptor signaling pathway"/>
    <property type="evidence" value="ECO:0007669"/>
    <property type="project" value="InterPro"/>
</dbReference>
<dbReference type="GO" id="GO:0006816">
    <property type="term" value="P:calcium ion transport"/>
    <property type="evidence" value="ECO:0007669"/>
    <property type="project" value="TreeGrafter"/>
</dbReference>
<evidence type="ECO:0000256" key="6">
    <source>
        <dbReference type="ARBA" id="ARBA00022729"/>
    </source>
</evidence>
<evidence type="ECO:0000256" key="14">
    <source>
        <dbReference type="SAM" id="SignalP"/>
    </source>
</evidence>
<dbReference type="InterPro" id="IPR018378">
    <property type="entry name" value="C-type_lectin_CS"/>
</dbReference>
<evidence type="ECO:0000256" key="12">
    <source>
        <dbReference type="SAM" id="MobiDB-lite"/>
    </source>
</evidence>
<feature type="transmembrane region" description="Helical" evidence="13">
    <location>
        <begin position="179"/>
        <end position="201"/>
    </location>
</feature>
<dbReference type="CDD" id="cd03590">
    <property type="entry name" value="CLECT_DC-SIGN_like"/>
    <property type="match status" value="1"/>
</dbReference>
<evidence type="ECO:0000256" key="11">
    <source>
        <dbReference type="ARBA" id="ARBA00023170"/>
    </source>
</evidence>
<evidence type="ECO:0000256" key="2">
    <source>
        <dbReference type="ARBA" id="ARBA00007087"/>
    </source>
</evidence>
<dbReference type="SUPFAM" id="SSF56436">
    <property type="entry name" value="C-type lectin-like"/>
    <property type="match status" value="1"/>
</dbReference>
<dbReference type="GO" id="GO:0072659">
    <property type="term" value="P:protein localization to plasma membrane"/>
    <property type="evidence" value="ECO:0007669"/>
    <property type="project" value="TreeGrafter"/>
</dbReference>
<dbReference type="GO" id="GO:0043235">
    <property type="term" value="C:receptor complex"/>
    <property type="evidence" value="ECO:0007669"/>
    <property type="project" value="TreeGrafter"/>
</dbReference>
<evidence type="ECO:0000256" key="9">
    <source>
        <dbReference type="ARBA" id="ARBA00023136"/>
    </source>
</evidence>
<evidence type="ECO:0000256" key="3">
    <source>
        <dbReference type="ARBA" id="ARBA00022448"/>
    </source>
</evidence>
<dbReference type="AlphaFoldDB" id="A0A2U9CPM0"/>
<keyword evidence="8 13" id="KW-1133">Transmembrane helix</keyword>
<evidence type="ECO:0000256" key="7">
    <source>
        <dbReference type="ARBA" id="ARBA00022734"/>
    </source>
</evidence>
<keyword evidence="6 14" id="KW-0732">Signal</keyword>
<feature type="chain" id="PRO_5015836430" evidence="14">
    <location>
        <begin position="18"/>
        <end position="749"/>
    </location>
</feature>